<sequence length="573" mass="65210">MPKFAICPFLFKSIFFAVLFVQLTGCRQKEEQLHLRTAYFDYFHYNGEDDFYKENPLPDAESFYNPILLGWYSDPSICRNGDDYFLVTSTFSYFPGVPVFHSTDLVNWKQIGNILNRPSQLELDGQRTSQGIFAPAISYNPHNEIYYMITTNIGGGNFFVKTKDPFGEWSDPVWLPDVHGIDPSFFFDDDGKAYIVNNDEPDGGSTYEGHRAIRIVEFDVENEKTTGASKMLVNGGVDLKEKPIWIEGPHMYKINGKYFLMCAEGGTSVNHREVIFSSETVMGPYKPWDKNPILTQKHLDPERPLPVTCAGHADLIQKQDGEWWAVFLACRPIENEFENLGRETFLMPVKWSDDGFPYMTRGNETVPRILKMEGVSRKDNVTFGNFSVEEEFDNEQLAPQWMTLRGPADSLYSLREKPGCLALKCTDVNTTELKEPAFVTRRLQHHRFTCETALLFAPETENEQAGLLLFKDEKHQYGLLVRKKGEGMEISVQKISPEGTETLGNRDLPENNTSKPVELKIISSGKYFEFFCKQGNNEWNKVADQVPARHLSTANSYGFTGTTVGMYAGSGKF</sequence>
<feature type="active site" description="Proton donor" evidence="4">
    <location>
        <position position="247"/>
    </location>
</feature>
<dbReference type="Gene3D" id="2.60.120.200">
    <property type="match status" value="1"/>
</dbReference>
<dbReference type="GO" id="GO:0004553">
    <property type="term" value="F:hydrolase activity, hydrolyzing O-glycosyl compounds"/>
    <property type="evidence" value="ECO:0007669"/>
    <property type="project" value="InterPro"/>
</dbReference>
<dbReference type="InterPro" id="IPR023296">
    <property type="entry name" value="Glyco_hydro_beta-prop_sf"/>
</dbReference>
<dbReference type="PANTHER" id="PTHR42812:SF12">
    <property type="entry name" value="BETA-XYLOSIDASE-RELATED"/>
    <property type="match status" value="1"/>
</dbReference>
<dbReference type="InterPro" id="IPR051795">
    <property type="entry name" value="Glycosyl_Hydrlase_43"/>
</dbReference>
<feature type="site" description="Important for catalytic activity, responsible for pKa modulation of the active site Glu and correct orientation of both the proton donor and substrate" evidence="5">
    <location>
        <position position="182"/>
    </location>
</feature>
<reference evidence="8 9" key="1">
    <citation type="submission" date="2018-10" db="EMBL/GenBank/DDBJ databases">
        <title>Sinomicrobium pectinilyticum sp. nov., a pectinase-producing bacterium isolated from alkaline and saline soil, and emended description of the genus Sinomicrobium.</title>
        <authorList>
            <person name="Cheng B."/>
            <person name="Li C."/>
            <person name="Lai Q."/>
            <person name="Du M."/>
            <person name="Shao Z."/>
            <person name="Xu P."/>
            <person name="Yang C."/>
        </authorList>
    </citation>
    <scope>NUCLEOTIDE SEQUENCE [LARGE SCALE GENOMIC DNA]</scope>
    <source>
        <strain evidence="8 9">5DNS001</strain>
    </source>
</reference>
<dbReference type="PANTHER" id="PTHR42812">
    <property type="entry name" value="BETA-XYLOSIDASE"/>
    <property type="match status" value="1"/>
</dbReference>
<proteinExistence type="inferred from homology"/>
<dbReference type="SUPFAM" id="SSF49899">
    <property type="entry name" value="Concanavalin A-like lectins/glucanases"/>
    <property type="match status" value="1"/>
</dbReference>
<dbReference type="OrthoDB" id="9801455at2"/>
<evidence type="ECO:0000256" key="5">
    <source>
        <dbReference type="PIRSR" id="PIRSR606710-2"/>
    </source>
</evidence>
<gene>
    <name evidence="8" type="ORF">ED312_09395</name>
</gene>
<evidence type="ECO:0000256" key="1">
    <source>
        <dbReference type="ARBA" id="ARBA00009865"/>
    </source>
</evidence>
<dbReference type="GO" id="GO:0005975">
    <property type="term" value="P:carbohydrate metabolic process"/>
    <property type="evidence" value="ECO:0007669"/>
    <property type="project" value="InterPro"/>
</dbReference>
<protein>
    <submittedName>
        <fullName evidence="8">Glycoside hydrolase family 43 protein</fullName>
    </submittedName>
</protein>
<dbReference type="InterPro" id="IPR041542">
    <property type="entry name" value="GH43_C2"/>
</dbReference>
<dbReference type="Pfam" id="PF17851">
    <property type="entry name" value="GH43_C2"/>
    <property type="match status" value="1"/>
</dbReference>
<dbReference type="CDD" id="cd18617">
    <property type="entry name" value="GH43_XynB-like"/>
    <property type="match status" value="1"/>
</dbReference>
<dbReference type="Proteomes" id="UP000267469">
    <property type="component" value="Unassembled WGS sequence"/>
</dbReference>
<accession>A0A3N0EIY0</accession>
<evidence type="ECO:0000256" key="6">
    <source>
        <dbReference type="RuleBase" id="RU361187"/>
    </source>
</evidence>
<organism evidence="8 9">
    <name type="scientific">Sinomicrobium pectinilyticum</name>
    <dbReference type="NCBI Taxonomy" id="1084421"/>
    <lineage>
        <taxon>Bacteria</taxon>
        <taxon>Pseudomonadati</taxon>
        <taxon>Bacteroidota</taxon>
        <taxon>Flavobacteriia</taxon>
        <taxon>Flavobacteriales</taxon>
        <taxon>Flavobacteriaceae</taxon>
        <taxon>Sinomicrobium</taxon>
    </lineage>
</organism>
<evidence type="ECO:0000256" key="3">
    <source>
        <dbReference type="ARBA" id="ARBA00023295"/>
    </source>
</evidence>
<comment type="caution">
    <text evidence="8">The sequence shown here is derived from an EMBL/GenBank/DDBJ whole genome shotgun (WGS) entry which is preliminary data.</text>
</comment>
<dbReference type="AlphaFoldDB" id="A0A3N0EIY0"/>
<evidence type="ECO:0000256" key="2">
    <source>
        <dbReference type="ARBA" id="ARBA00022801"/>
    </source>
</evidence>
<keyword evidence="2 6" id="KW-0378">Hydrolase</keyword>
<dbReference type="InterPro" id="IPR006710">
    <property type="entry name" value="Glyco_hydro_43"/>
</dbReference>
<evidence type="ECO:0000313" key="8">
    <source>
        <dbReference type="EMBL" id="RNL87833.1"/>
    </source>
</evidence>
<feature type="active site" description="Proton acceptor" evidence="4">
    <location>
        <position position="74"/>
    </location>
</feature>
<evidence type="ECO:0000256" key="4">
    <source>
        <dbReference type="PIRSR" id="PIRSR606710-1"/>
    </source>
</evidence>
<dbReference type="Pfam" id="PF04616">
    <property type="entry name" value="Glyco_hydro_43"/>
    <property type="match status" value="1"/>
</dbReference>
<name>A0A3N0EIY0_SINP1</name>
<evidence type="ECO:0000313" key="9">
    <source>
        <dbReference type="Proteomes" id="UP000267469"/>
    </source>
</evidence>
<dbReference type="Gene3D" id="2.115.10.20">
    <property type="entry name" value="Glycosyl hydrolase domain, family 43"/>
    <property type="match status" value="1"/>
</dbReference>
<keyword evidence="3 6" id="KW-0326">Glycosidase</keyword>
<dbReference type="SUPFAM" id="SSF75005">
    <property type="entry name" value="Arabinanase/levansucrase/invertase"/>
    <property type="match status" value="1"/>
</dbReference>
<keyword evidence="9" id="KW-1185">Reference proteome</keyword>
<dbReference type="InterPro" id="IPR013320">
    <property type="entry name" value="ConA-like_dom_sf"/>
</dbReference>
<feature type="domain" description="Beta-xylosidase C-terminal Concanavalin A-like" evidence="7">
    <location>
        <begin position="390"/>
        <end position="569"/>
    </location>
</feature>
<evidence type="ECO:0000259" key="7">
    <source>
        <dbReference type="Pfam" id="PF17851"/>
    </source>
</evidence>
<dbReference type="EMBL" id="RJTM01000068">
    <property type="protein sequence ID" value="RNL87833.1"/>
    <property type="molecule type" value="Genomic_DNA"/>
</dbReference>
<comment type="similarity">
    <text evidence="1 6">Belongs to the glycosyl hydrolase 43 family.</text>
</comment>